<feature type="transmembrane region" description="Helical" evidence="14">
    <location>
        <begin position="177"/>
        <end position="195"/>
    </location>
</feature>
<gene>
    <name evidence="14" type="primary">uppP</name>
    <name evidence="15" type="ORF">DFP77_10177</name>
</gene>
<keyword evidence="14" id="KW-0573">Peptidoglycan synthesis</keyword>
<evidence type="ECO:0000256" key="13">
    <source>
        <dbReference type="ARBA" id="ARBA00047594"/>
    </source>
</evidence>
<dbReference type="RefSeq" id="WP_114410323.1">
    <property type="nucleotide sequence ID" value="NZ_QPJQ01000001.1"/>
</dbReference>
<keyword evidence="14" id="KW-0961">Cell wall biogenesis/degradation</keyword>
<comment type="subcellular location">
    <subcellularLocation>
        <location evidence="1 14">Cell membrane</location>
        <topology evidence="1 14">Multi-pass membrane protein</topology>
    </subcellularLocation>
</comment>
<evidence type="ECO:0000256" key="14">
    <source>
        <dbReference type="HAMAP-Rule" id="MF_01006"/>
    </source>
</evidence>
<comment type="miscellaneous">
    <text evidence="14">Bacitracin is thought to be involved in the inhibition of peptidoglycan synthesis by sequestering undecaprenyl diphosphate, thereby reducing the pool of lipid carrier available.</text>
</comment>
<dbReference type="PANTHER" id="PTHR30622">
    <property type="entry name" value="UNDECAPRENYL-DIPHOSPHATASE"/>
    <property type="match status" value="1"/>
</dbReference>
<dbReference type="HAMAP" id="MF_01006">
    <property type="entry name" value="Undec_diphosphatase"/>
    <property type="match status" value="1"/>
</dbReference>
<keyword evidence="14" id="KW-0133">Cell shape</keyword>
<keyword evidence="6 14" id="KW-0812">Transmembrane</keyword>
<keyword evidence="9 14" id="KW-0472">Membrane</keyword>
<feature type="transmembrane region" description="Helical" evidence="14">
    <location>
        <begin position="234"/>
        <end position="253"/>
    </location>
</feature>
<evidence type="ECO:0000313" key="16">
    <source>
        <dbReference type="Proteomes" id="UP000253506"/>
    </source>
</evidence>
<dbReference type="NCBIfam" id="NF001389">
    <property type="entry name" value="PRK00281.1-2"/>
    <property type="match status" value="1"/>
</dbReference>
<evidence type="ECO:0000256" key="11">
    <source>
        <dbReference type="ARBA" id="ARBA00032707"/>
    </source>
</evidence>
<reference evidence="15 16" key="1">
    <citation type="submission" date="2018-07" db="EMBL/GenBank/DDBJ databases">
        <title>Genomic Encyclopedia of Type Strains, Phase III (KMG-III): the genomes of soil and plant-associated and newly described type strains.</title>
        <authorList>
            <person name="Whitman W."/>
        </authorList>
    </citation>
    <scope>NUCLEOTIDE SEQUENCE [LARGE SCALE GENOMIC DNA]</scope>
    <source>
        <strain evidence="15 16">CECT 7731</strain>
    </source>
</reference>
<evidence type="ECO:0000256" key="4">
    <source>
        <dbReference type="ARBA" id="ARBA00021581"/>
    </source>
</evidence>
<dbReference type="GO" id="GO:0050380">
    <property type="term" value="F:undecaprenyl-diphosphatase activity"/>
    <property type="evidence" value="ECO:0007669"/>
    <property type="project" value="UniProtKB-UniRule"/>
</dbReference>
<organism evidence="15 16">
    <name type="scientific">Marinomonas foliarum</name>
    <dbReference type="NCBI Taxonomy" id="491950"/>
    <lineage>
        <taxon>Bacteria</taxon>
        <taxon>Pseudomonadati</taxon>
        <taxon>Pseudomonadota</taxon>
        <taxon>Gammaproteobacteria</taxon>
        <taxon>Oceanospirillales</taxon>
        <taxon>Oceanospirillaceae</taxon>
        <taxon>Marinomonas</taxon>
    </lineage>
</organism>
<evidence type="ECO:0000256" key="8">
    <source>
        <dbReference type="ARBA" id="ARBA00022989"/>
    </source>
</evidence>
<feature type="transmembrane region" description="Helical" evidence="14">
    <location>
        <begin position="207"/>
        <end position="227"/>
    </location>
</feature>
<dbReference type="NCBIfam" id="TIGR00753">
    <property type="entry name" value="undec_PP_bacA"/>
    <property type="match status" value="1"/>
</dbReference>
<dbReference type="NCBIfam" id="NF001390">
    <property type="entry name" value="PRK00281.1-4"/>
    <property type="match status" value="1"/>
</dbReference>
<comment type="similarity">
    <text evidence="2 14">Belongs to the UppP family.</text>
</comment>
<evidence type="ECO:0000256" key="10">
    <source>
        <dbReference type="ARBA" id="ARBA00023251"/>
    </source>
</evidence>
<keyword evidence="8 14" id="KW-1133">Transmembrane helix</keyword>
<evidence type="ECO:0000256" key="1">
    <source>
        <dbReference type="ARBA" id="ARBA00004651"/>
    </source>
</evidence>
<comment type="catalytic activity">
    <reaction evidence="13 14">
        <text>di-trans,octa-cis-undecaprenyl diphosphate + H2O = di-trans,octa-cis-undecaprenyl phosphate + phosphate + H(+)</text>
        <dbReference type="Rhea" id="RHEA:28094"/>
        <dbReference type="ChEBI" id="CHEBI:15377"/>
        <dbReference type="ChEBI" id="CHEBI:15378"/>
        <dbReference type="ChEBI" id="CHEBI:43474"/>
        <dbReference type="ChEBI" id="CHEBI:58405"/>
        <dbReference type="ChEBI" id="CHEBI:60392"/>
        <dbReference type="EC" id="3.6.1.27"/>
    </reaction>
</comment>
<proteinExistence type="inferred from homology"/>
<dbReference type="EMBL" id="QPJQ01000001">
    <property type="protein sequence ID" value="RCX08759.1"/>
    <property type="molecule type" value="Genomic_DNA"/>
</dbReference>
<evidence type="ECO:0000313" key="15">
    <source>
        <dbReference type="EMBL" id="RCX08759.1"/>
    </source>
</evidence>
<name>A0A369AHD5_9GAMM</name>
<dbReference type="Pfam" id="PF02673">
    <property type="entry name" value="BacA"/>
    <property type="match status" value="1"/>
</dbReference>
<dbReference type="InterPro" id="IPR003824">
    <property type="entry name" value="UppP"/>
</dbReference>
<keyword evidence="7 14" id="KW-0378">Hydrolase</keyword>
<evidence type="ECO:0000256" key="5">
    <source>
        <dbReference type="ARBA" id="ARBA00022475"/>
    </source>
</evidence>
<keyword evidence="5 14" id="KW-1003">Cell membrane</keyword>
<dbReference type="GO" id="GO:0008360">
    <property type="term" value="P:regulation of cell shape"/>
    <property type="evidence" value="ECO:0007669"/>
    <property type="project" value="UniProtKB-KW"/>
</dbReference>
<feature type="transmembrane region" description="Helical" evidence="14">
    <location>
        <begin position="73"/>
        <end position="90"/>
    </location>
</feature>
<dbReference type="OrthoDB" id="9808289at2"/>
<dbReference type="GO" id="GO:0071555">
    <property type="term" value="P:cell wall organization"/>
    <property type="evidence" value="ECO:0007669"/>
    <property type="project" value="UniProtKB-KW"/>
</dbReference>
<dbReference type="PANTHER" id="PTHR30622:SF3">
    <property type="entry name" value="UNDECAPRENYL-DIPHOSPHATASE"/>
    <property type="match status" value="1"/>
</dbReference>
<evidence type="ECO:0000256" key="9">
    <source>
        <dbReference type="ARBA" id="ARBA00023136"/>
    </source>
</evidence>
<comment type="caution">
    <text evidence="15">The sequence shown here is derived from an EMBL/GenBank/DDBJ whole genome shotgun (WGS) entry which is preliminary data.</text>
</comment>
<evidence type="ECO:0000256" key="6">
    <source>
        <dbReference type="ARBA" id="ARBA00022692"/>
    </source>
</evidence>
<dbReference type="GO" id="GO:0046677">
    <property type="term" value="P:response to antibiotic"/>
    <property type="evidence" value="ECO:0007669"/>
    <property type="project" value="UniProtKB-UniRule"/>
</dbReference>
<evidence type="ECO:0000256" key="2">
    <source>
        <dbReference type="ARBA" id="ARBA00010621"/>
    </source>
</evidence>
<dbReference type="GO" id="GO:0009252">
    <property type="term" value="P:peptidoglycan biosynthetic process"/>
    <property type="evidence" value="ECO:0007669"/>
    <property type="project" value="UniProtKB-KW"/>
</dbReference>
<dbReference type="AlphaFoldDB" id="A0A369AHD5"/>
<dbReference type="GO" id="GO:0005886">
    <property type="term" value="C:plasma membrane"/>
    <property type="evidence" value="ECO:0007669"/>
    <property type="project" value="UniProtKB-SubCell"/>
</dbReference>
<evidence type="ECO:0000256" key="3">
    <source>
        <dbReference type="ARBA" id="ARBA00012374"/>
    </source>
</evidence>
<keyword evidence="10 14" id="KW-0046">Antibiotic resistance</keyword>
<comment type="function">
    <text evidence="14">Catalyzes the dephosphorylation of undecaprenyl diphosphate (UPP). Confers resistance to bacitracin.</text>
</comment>
<dbReference type="EC" id="3.6.1.27" evidence="3 14"/>
<feature type="transmembrane region" description="Helical" evidence="14">
    <location>
        <begin position="96"/>
        <end position="117"/>
    </location>
</feature>
<dbReference type="Proteomes" id="UP000253506">
    <property type="component" value="Unassembled WGS sequence"/>
</dbReference>
<evidence type="ECO:0000256" key="7">
    <source>
        <dbReference type="ARBA" id="ARBA00022801"/>
    </source>
</evidence>
<protein>
    <recommendedName>
        <fullName evidence="4 14">Undecaprenyl-diphosphatase</fullName>
        <ecNumber evidence="3 14">3.6.1.27</ecNumber>
    </recommendedName>
    <alternativeName>
        <fullName evidence="12 14">Bacitracin resistance protein</fullName>
    </alternativeName>
    <alternativeName>
        <fullName evidence="11 14">Undecaprenyl pyrophosphate phosphatase</fullName>
    </alternativeName>
</protein>
<sequence>MDVFHSVILGLVEGATEFLPISSTGHLIVVSQWLGMEQSEGNKAFEVIIQLAAILAVVANYKERFSVKYFRLWCQVFVAFLPVAIVGFLFRHQIKAMFSVSVVATMFIVGGGVFLLTERYIKHKSPRVNSLDDLDFKQSLWVGIAQIFALIPGTSRAGSTIVGALLVGLSRKASAEFSFLLALPVMMAASGYDLLSNYNEFSGELWVPLAIGFVVAFLSAFIVMKLFMVFLEKFTFVAFGWYRILFGVLLLAFA</sequence>
<accession>A0A369AHD5</accession>
<evidence type="ECO:0000256" key="12">
    <source>
        <dbReference type="ARBA" id="ARBA00032932"/>
    </source>
</evidence>